<reference evidence="2" key="1">
    <citation type="journal article" date="2011" name="Proc. Natl. Acad. Sci. U.S.A.">
        <title>Obligate biotrophy features unraveled by the genomic analysis of rust fungi.</title>
        <authorList>
            <person name="Duplessis S."/>
            <person name="Cuomo C.A."/>
            <person name="Lin Y.-C."/>
            <person name="Aerts A."/>
            <person name="Tisserant E."/>
            <person name="Veneault-Fourrey C."/>
            <person name="Joly D.L."/>
            <person name="Hacquard S."/>
            <person name="Amselem J."/>
            <person name="Cantarel B.L."/>
            <person name="Chiu R."/>
            <person name="Coutinho P.M."/>
            <person name="Feau N."/>
            <person name="Field M."/>
            <person name="Frey P."/>
            <person name="Gelhaye E."/>
            <person name="Goldberg J."/>
            <person name="Grabherr M.G."/>
            <person name="Kodira C.D."/>
            <person name="Kohler A."/>
            <person name="Kuees U."/>
            <person name="Lindquist E.A."/>
            <person name="Lucas S.M."/>
            <person name="Mago R."/>
            <person name="Mauceli E."/>
            <person name="Morin E."/>
            <person name="Murat C."/>
            <person name="Pangilinan J.L."/>
            <person name="Park R."/>
            <person name="Pearson M."/>
            <person name="Quesneville H."/>
            <person name="Rouhier N."/>
            <person name="Sakthikumar S."/>
            <person name="Salamov A.A."/>
            <person name="Schmutz J."/>
            <person name="Selles B."/>
            <person name="Shapiro H."/>
            <person name="Tanguay P."/>
            <person name="Tuskan G.A."/>
            <person name="Henrissat B."/>
            <person name="Van de Peer Y."/>
            <person name="Rouze P."/>
            <person name="Ellis J.G."/>
            <person name="Dodds P.N."/>
            <person name="Schein J.E."/>
            <person name="Zhong S."/>
            <person name="Hamelin R.C."/>
            <person name="Grigoriev I.V."/>
            <person name="Szabo L.J."/>
            <person name="Martin F."/>
        </authorList>
    </citation>
    <scope>NUCLEOTIDE SEQUENCE [LARGE SCALE GENOMIC DNA]</scope>
    <source>
        <strain evidence="2">98AG31 / pathotype 3-4-7</strain>
    </source>
</reference>
<protein>
    <submittedName>
        <fullName evidence="1">Uncharacterized protein</fullName>
    </submittedName>
</protein>
<evidence type="ECO:0000313" key="2">
    <source>
        <dbReference type="Proteomes" id="UP000001072"/>
    </source>
</evidence>
<dbReference type="HOGENOM" id="CLU_113812_0_0_1"/>
<dbReference type="InParanoid" id="F4RZZ9"/>
<keyword evidence="2" id="KW-1185">Reference proteome</keyword>
<sequence>MAEKRFDQASQTLQSLESQDASFTYGYFSDQWKRQREVQLAAMEEHGIQQKLEEHLVKLLNLEEQVKDAQKRRGTRTEAEMDKSLTLPSSIVSLKKAVADITLELGTPEFNRLREPTVEALIRVLLAKMKLYEAKVGIVEAQKKWDKGGQGTKAQQGLKTLMTKKQLMFRRKWESYES</sequence>
<accession>F4RZZ9</accession>
<name>F4RZZ9_MELLP</name>
<evidence type="ECO:0000313" key="1">
    <source>
        <dbReference type="EMBL" id="EGG02090.1"/>
    </source>
</evidence>
<dbReference type="OrthoDB" id="2514099at2759"/>
<organism evidence="2">
    <name type="scientific">Melampsora larici-populina (strain 98AG31 / pathotype 3-4-7)</name>
    <name type="common">Poplar leaf rust fungus</name>
    <dbReference type="NCBI Taxonomy" id="747676"/>
    <lineage>
        <taxon>Eukaryota</taxon>
        <taxon>Fungi</taxon>
        <taxon>Dikarya</taxon>
        <taxon>Basidiomycota</taxon>
        <taxon>Pucciniomycotina</taxon>
        <taxon>Pucciniomycetes</taxon>
        <taxon>Pucciniales</taxon>
        <taxon>Melampsoraceae</taxon>
        <taxon>Melampsora</taxon>
    </lineage>
</organism>
<dbReference type="GeneID" id="18935997"/>
<dbReference type="KEGG" id="mlr:MELLADRAFT_91696"/>
<dbReference type="Proteomes" id="UP000001072">
    <property type="component" value="Unassembled WGS sequence"/>
</dbReference>
<dbReference type="RefSeq" id="XP_007414627.1">
    <property type="nucleotide sequence ID" value="XM_007414565.1"/>
</dbReference>
<dbReference type="VEuPathDB" id="FungiDB:MELLADRAFT_91696"/>
<dbReference type="AlphaFoldDB" id="F4RZZ9"/>
<gene>
    <name evidence="1" type="ORF">MELLADRAFT_91696</name>
</gene>
<dbReference type="EMBL" id="GL883133">
    <property type="protein sequence ID" value="EGG02090.1"/>
    <property type="molecule type" value="Genomic_DNA"/>
</dbReference>
<proteinExistence type="predicted"/>